<reference evidence="1 2" key="1">
    <citation type="journal article" date="2020" name="bioRxiv">
        <title>Sequence and annotation of 42 cannabis genomes reveals extensive copy number variation in cannabinoid synthesis and pathogen resistance genes.</title>
        <authorList>
            <person name="Mckernan K.J."/>
            <person name="Helbert Y."/>
            <person name="Kane L.T."/>
            <person name="Ebling H."/>
            <person name="Zhang L."/>
            <person name="Liu B."/>
            <person name="Eaton Z."/>
            <person name="Mclaughlin S."/>
            <person name="Kingan S."/>
            <person name="Baybayan P."/>
            <person name="Concepcion G."/>
            <person name="Jordan M."/>
            <person name="Riva A."/>
            <person name="Barbazuk W."/>
            <person name="Harkins T."/>
        </authorList>
    </citation>
    <scope>NUCLEOTIDE SEQUENCE [LARGE SCALE GENOMIC DNA]</scope>
    <source>
        <strain evidence="2">cv. Jamaican Lion 4</strain>
        <tissue evidence="1">Leaf</tissue>
    </source>
</reference>
<proteinExistence type="predicted"/>
<name>A0A7J6G9J2_CANSA</name>
<evidence type="ECO:0000313" key="2">
    <source>
        <dbReference type="Proteomes" id="UP000583929"/>
    </source>
</evidence>
<accession>A0A7J6G9J2</accession>
<keyword evidence="2" id="KW-1185">Reference proteome</keyword>
<organism evidence="1 2">
    <name type="scientific">Cannabis sativa</name>
    <name type="common">Hemp</name>
    <name type="synonym">Marijuana</name>
    <dbReference type="NCBI Taxonomy" id="3483"/>
    <lineage>
        <taxon>Eukaryota</taxon>
        <taxon>Viridiplantae</taxon>
        <taxon>Streptophyta</taxon>
        <taxon>Embryophyta</taxon>
        <taxon>Tracheophyta</taxon>
        <taxon>Spermatophyta</taxon>
        <taxon>Magnoliopsida</taxon>
        <taxon>eudicotyledons</taxon>
        <taxon>Gunneridae</taxon>
        <taxon>Pentapetalae</taxon>
        <taxon>rosids</taxon>
        <taxon>fabids</taxon>
        <taxon>Rosales</taxon>
        <taxon>Cannabaceae</taxon>
        <taxon>Cannabis</taxon>
    </lineage>
</organism>
<sequence length="110" mass="12086">MNYTEPIIKEILHRFLPFSLCTIKPYFLDISIPGEEFSHLTKIQLIVLNSLPIRLIVAIPSFPGGGCQLADDIAGAVSPGAGTDRVIGVVRWPQAKPIVVFGCKNYPRKP</sequence>
<comment type="caution">
    <text evidence="1">The sequence shown here is derived from an EMBL/GenBank/DDBJ whole genome shotgun (WGS) entry which is preliminary data.</text>
</comment>
<dbReference type="AlphaFoldDB" id="A0A7J6G9J2"/>
<dbReference type="EMBL" id="JAATIQ010000129">
    <property type="protein sequence ID" value="KAF4379498.1"/>
    <property type="molecule type" value="Genomic_DNA"/>
</dbReference>
<evidence type="ECO:0000313" key="1">
    <source>
        <dbReference type="EMBL" id="KAF4379498.1"/>
    </source>
</evidence>
<protein>
    <submittedName>
        <fullName evidence="1">Uncharacterized protein</fullName>
    </submittedName>
</protein>
<dbReference type="Proteomes" id="UP000583929">
    <property type="component" value="Unassembled WGS sequence"/>
</dbReference>
<gene>
    <name evidence="1" type="ORF">G4B88_024946</name>
</gene>